<dbReference type="RefSeq" id="XP_026627469.1">
    <property type="nucleotide sequence ID" value="XM_026765844.1"/>
</dbReference>
<dbReference type="GeneID" id="38134200"/>
<name>A0A3F3Q5X3_9EURO</name>
<dbReference type="EMBL" id="KZ852043">
    <property type="protein sequence ID" value="RDH34447.1"/>
    <property type="molecule type" value="Genomic_DNA"/>
</dbReference>
<keyword evidence="1" id="KW-1133">Transmembrane helix</keyword>
<accession>A0A3F3Q5X3</accession>
<feature type="transmembrane region" description="Helical" evidence="1">
    <location>
        <begin position="9"/>
        <end position="26"/>
    </location>
</feature>
<keyword evidence="3" id="KW-1185">Reference proteome</keyword>
<keyword evidence="1" id="KW-0472">Membrane</keyword>
<keyword evidence="1" id="KW-0812">Transmembrane</keyword>
<dbReference type="AlphaFoldDB" id="A0A3F3Q5X3"/>
<proteinExistence type="predicted"/>
<evidence type="ECO:0000256" key="1">
    <source>
        <dbReference type="SAM" id="Phobius"/>
    </source>
</evidence>
<evidence type="ECO:0000313" key="2">
    <source>
        <dbReference type="EMBL" id="RDH34447.1"/>
    </source>
</evidence>
<protein>
    <submittedName>
        <fullName evidence="2">Uncharacterized protein</fullName>
    </submittedName>
</protein>
<organism evidence="2 3">
    <name type="scientific">Aspergillus welwitschiae</name>
    <dbReference type="NCBI Taxonomy" id="1341132"/>
    <lineage>
        <taxon>Eukaryota</taxon>
        <taxon>Fungi</taxon>
        <taxon>Dikarya</taxon>
        <taxon>Ascomycota</taxon>
        <taxon>Pezizomycotina</taxon>
        <taxon>Eurotiomycetes</taxon>
        <taxon>Eurotiomycetidae</taxon>
        <taxon>Eurotiales</taxon>
        <taxon>Aspergillaceae</taxon>
        <taxon>Aspergillus</taxon>
        <taxon>Aspergillus subgen. Circumdati</taxon>
    </lineage>
</organism>
<gene>
    <name evidence="2" type="ORF">BDQ94DRAFT_141480</name>
</gene>
<sequence length="60" mass="6529">MTGSLTDSIAVYLVYCVLSACLSTYYSSPCQTTVQQLPGLSCFFLRPPTTLSTQKENSLV</sequence>
<dbReference type="Proteomes" id="UP000253729">
    <property type="component" value="Unassembled WGS sequence"/>
</dbReference>
<evidence type="ECO:0000313" key="3">
    <source>
        <dbReference type="Proteomes" id="UP000253729"/>
    </source>
</evidence>
<reference evidence="2 3" key="1">
    <citation type="submission" date="2018-07" db="EMBL/GenBank/DDBJ databases">
        <title>The genomes of Aspergillus section Nigri reveals drivers in fungal speciation.</title>
        <authorList>
            <consortium name="DOE Joint Genome Institute"/>
            <person name="Vesth T.C."/>
            <person name="Nybo J."/>
            <person name="Theobald S."/>
            <person name="Brandl J."/>
            <person name="Frisvad J.C."/>
            <person name="Nielsen K.F."/>
            <person name="Lyhne E.K."/>
            <person name="Kogle M.E."/>
            <person name="Kuo A."/>
            <person name="Riley R."/>
            <person name="Clum A."/>
            <person name="Nolan M."/>
            <person name="Lipzen A."/>
            <person name="Salamov A."/>
            <person name="Henrissat B."/>
            <person name="Wiebenga A."/>
            <person name="De vries R.P."/>
            <person name="Grigoriev I.V."/>
            <person name="Mortensen U.H."/>
            <person name="Andersen M.R."/>
            <person name="Baker S.E."/>
        </authorList>
    </citation>
    <scope>NUCLEOTIDE SEQUENCE [LARGE SCALE GENOMIC DNA]</scope>
    <source>
        <strain evidence="2 3">CBS 139.54b</strain>
    </source>
</reference>